<evidence type="ECO:0000256" key="6">
    <source>
        <dbReference type="SAM" id="Phobius"/>
    </source>
</evidence>
<dbReference type="Gene3D" id="1.10.630.10">
    <property type="entry name" value="Cytochrome P450"/>
    <property type="match status" value="1"/>
</dbReference>
<keyword evidence="6" id="KW-0812">Transmembrane</keyword>
<gene>
    <name evidence="7" type="ORF">NP233_g11872</name>
</gene>
<evidence type="ECO:0008006" key="9">
    <source>
        <dbReference type="Google" id="ProtNLM"/>
    </source>
</evidence>
<evidence type="ECO:0000256" key="2">
    <source>
        <dbReference type="ARBA" id="ARBA00010617"/>
    </source>
</evidence>
<keyword evidence="6" id="KW-0472">Membrane</keyword>
<evidence type="ECO:0000256" key="1">
    <source>
        <dbReference type="ARBA" id="ARBA00001971"/>
    </source>
</evidence>
<accession>A0AAD5VJA8</accession>
<sequence>MDFTEGILGADTSLAAVAARLGMVFCLGYGLIRYVNAKRSPLNAIPTVGYSGILTSYITAFQWSTKGRDLIQEGYDKYPGRAFKVATISKWVVVLNGPQHVDDVRKAPEDVLSFDIAIQEIFEQTTQAEYTFGAGLDTHPHHIAAIRSQITRGMVGGYDDLKDEVMEVCNEYISQSDGWYNFPTKSLTKSEIVPDTKPKSRWPPAINADYLNVLERLTLDVTNTAKIINIFPNVLKPLVGRSLRTVTRKLDEGHRLLSPLVEERLNQSKIDPDSLPSDLVSWLINTATHDYHLTVYDLVTRILVVNFTAIHTTTMAFTQAMYDLAVHPEYVKELREELKP</sequence>
<keyword evidence="8" id="KW-1185">Reference proteome</keyword>
<dbReference type="GO" id="GO:0020037">
    <property type="term" value="F:heme binding"/>
    <property type="evidence" value="ECO:0007669"/>
    <property type="project" value="InterPro"/>
</dbReference>
<proteinExistence type="inferred from homology"/>
<feature type="transmembrane region" description="Helical" evidence="6">
    <location>
        <begin position="12"/>
        <end position="32"/>
    </location>
</feature>
<dbReference type="SUPFAM" id="SSF48264">
    <property type="entry name" value="Cytochrome P450"/>
    <property type="match status" value="1"/>
</dbReference>
<keyword evidence="4" id="KW-0560">Oxidoreductase</keyword>
<evidence type="ECO:0000256" key="4">
    <source>
        <dbReference type="ARBA" id="ARBA00023002"/>
    </source>
</evidence>
<reference evidence="7" key="1">
    <citation type="submission" date="2022-07" db="EMBL/GenBank/DDBJ databases">
        <title>Genome Sequence of Leucocoprinus birnbaumii.</title>
        <authorList>
            <person name="Buettner E."/>
        </authorList>
    </citation>
    <scope>NUCLEOTIDE SEQUENCE</scope>
    <source>
        <strain evidence="7">VT141</strain>
    </source>
</reference>
<evidence type="ECO:0000256" key="3">
    <source>
        <dbReference type="ARBA" id="ARBA00022723"/>
    </source>
</evidence>
<keyword evidence="6" id="KW-1133">Transmembrane helix</keyword>
<comment type="cofactor">
    <cofactor evidence="1">
        <name>heme</name>
        <dbReference type="ChEBI" id="CHEBI:30413"/>
    </cofactor>
</comment>
<dbReference type="InterPro" id="IPR036396">
    <property type="entry name" value="Cyt_P450_sf"/>
</dbReference>
<organism evidence="7 8">
    <name type="scientific">Leucocoprinus birnbaumii</name>
    <dbReference type="NCBI Taxonomy" id="56174"/>
    <lineage>
        <taxon>Eukaryota</taxon>
        <taxon>Fungi</taxon>
        <taxon>Dikarya</taxon>
        <taxon>Basidiomycota</taxon>
        <taxon>Agaricomycotina</taxon>
        <taxon>Agaricomycetes</taxon>
        <taxon>Agaricomycetidae</taxon>
        <taxon>Agaricales</taxon>
        <taxon>Agaricineae</taxon>
        <taxon>Agaricaceae</taxon>
        <taxon>Leucocoprinus</taxon>
    </lineage>
</organism>
<evidence type="ECO:0000313" key="7">
    <source>
        <dbReference type="EMBL" id="KAJ3556910.1"/>
    </source>
</evidence>
<name>A0AAD5VJA8_9AGAR</name>
<dbReference type="GO" id="GO:0005506">
    <property type="term" value="F:iron ion binding"/>
    <property type="evidence" value="ECO:0007669"/>
    <property type="project" value="InterPro"/>
</dbReference>
<dbReference type="EMBL" id="JANIEX010001533">
    <property type="protein sequence ID" value="KAJ3556910.1"/>
    <property type="molecule type" value="Genomic_DNA"/>
</dbReference>
<evidence type="ECO:0000313" key="8">
    <source>
        <dbReference type="Proteomes" id="UP001213000"/>
    </source>
</evidence>
<dbReference type="InterPro" id="IPR001128">
    <property type="entry name" value="Cyt_P450"/>
</dbReference>
<comment type="caution">
    <text evidence="7">The sequence shown here is derived from an EMBL/GenBank/DDBJ whole genome shotgun (WGS) entry which is preliminary data.</text>
</comment>
<dbReference type="Pfam" id="PF00067">
    <property type="entry name" value="p450"/>
    <property type="match status" value="1"/>
</dbReference>
<keyword evidence="5" id="KW-0408">Iron</keyword>
<dbReference type="Proteomes" id="UP001213000">
    <property type="component" value="Unassembled WGS sequence"/>
</dbReference>
<evidence type="ECO:0000256" key="5">
    <source>
        <dbReference type="ARBA" id="ARBA00023004"/>
    </source>
</evidence>
<comment type="similarity">
    <text evidence="2">Belongs to the cytochrome P450 family.</text>
</comment>
<keyword evidence="3" id="KW-0479">Metal-binding</keyword>
<dbReference type="PANTHER" id="PTHR46206">
    <property type="entry name" value="CYTOCHROME P450"/>
    <property type="match status" value="1"/>
</dbReference>
<dbReference type="GO" id="GO:0016705">
    <property type="term" value="F:oxidoreductase activity, acting on paired donors, with incorporation or reduction of molecular oxygen"/>
    <property type="evidence" value="ECO:0007669"/>
    <property type="project" value="InterPro"/>
</dbReference>
<protein>
    <recommendedName>
        <fullName evidence="9">Cytochrome P450</fullName>
    </recommendedName>
</protein>
<dbReference type="GO" id="GO:0004497">
    <property type="term" value="F:monooxygenase activity"/>
    <property type="evidence" value="ECO:0007669"/>
    <property type="project" value="InterPro"/>
</dbReference>
<dbReference type="AlphaFoldDB" id="A0AAD5VJA8"/>